<dbReference type="NCBIfam" id="TIGR01637">
    <property type="entry name" value="phage_arpU"/>
    <property type="match status" value="1"/>
</dbReference>
<organism evidence="1 2">
    <name type="scientific">Bacillus tropicus</name>
    <dbReference type="NCBI Taxonomy" id="2026188"/>
    <lineage>
        <taxon>Bacteria</taxon>
        <taxon>Bacillati</taxon>
        <taxon>Bacillota</taxon>
        <taxon>Bacilli</taxon>
        <taxon>Bacillales</taxon>
        <taxon>Bacillaceae</taxon>
        <taxon>Bacillus</taxon>
        <taxon>Bacillus cereus group</taxon>
    </lineage>
</organism>
<dbReference type="InterPro" id="IPR006524">
    <property type="entry name" value="ArpU-like"/>
</dbReference>
<proteinExistence type="predicted"/>
<name>A0A5C4ZXN8_9BACI</name>
<dbReference type="Proteomes" id="UP000312495">
    <property type="component" value="Unassembled WGS sequence"/>
</dbReference>
<dbReference type="RefSeq" id="WP_139887662.1">
    <property type="nucleotide sequence ID" value="NZ_VEPV01000018.1"/>
</dbReference>
<dbReference type="AlphaFoldDB" id="A0A5C4ZXN8"/>
<evidence type="ECO:0000313" key="2">
    <source>
        <dbReference type="Proteomes" id="UP000312495"/>
    </source>
</evidence>
<dbReference type="EMBL" id="VEPV01000018">
    <property type="protein sequence ID" value="TNP10773.1"/>
    <property type="molecule type" value="Genomic_DNA"/>
</dbReference>
<sequence>MEQLAFLPKLDRETEKKVQKEVVSILKEYRALKIFFENEAEQQQEGISLFPEIRNTKRVNQIKFKQVDKALKHCLDEDEVKIIEMKFLSNKKLKDDFIYNELLIKKDSFYEKKKNAIRLIATALGMI</sequence>
<accession>A0A5C4ZXN8</accession>
<comment type="caution">
    <text evidence="1">The sequence shown here is derived from an EMBL/GenBank/DDBJ whole genome shotgun (WGS) entry which is preliminary data.</text>
</comment>
<evidence type="ECO:0000313" key="1">
    <source>
        <dbReference type="EMBL" id="TNP10773.1"/>
    </source>
</evidence>
<reference evidence="1 2" key="1">
    <citation type="submission" date="2019-06" db="EMBL/GenBank/DDBJ databases">
        <title>Biocontrol Bacillus strains from Vietnam.</title>
        <authorList>
            <person name="Borriss R."/>
            <person name="Lasch P."/>
            <person name="Thanh Tam L.T."/>
            <person name="Luong P.T."/>
            <person name="Phuong Thao L.T."/>
            <person name="Kim Chung L.T."/>
        </authorList>
    </citation>
    <scope>NUCLEOTIDE SEQUENCE [LARGE SCALE GENOMIC DNA]</scope>
    <source>
        <strain evidence="1 2">SN1</strain>
    </source>
</reference>
<gene>
    <name evidence="1" type="ORF">FHY71_26515</name>
</gene>
<protein>
    <submittedName>
        <fullName evidence="1">ArpU family transcriptional regulator</fullName>
    </submittedName>
</protein>